<feature type="transmembrane region" description="Helical" evidence="7">
    <location>
        <begin position="20"/>
        <end position="42"/>
    </location>
</feature>
<dbReference type="RefSeq" id="WP_132084459.1">
    <property type="nucleotide sequence ID" value="NZ_SLUK01000005.1"/>
</dbReference>
<feature type="transmembrane region" description="Helical" evidence="7">
    <location>
        <begin position="80"/>
        <end position="105"/>
    </location>
</feature>
<keyword evidence="6 7" id="KW-0472">Membrane</keyword>
<feature type="transmembrane region" description="Helical" evidence="7">
    <location>
        <begin position="117"/>
        <end position="140"/>
    </location>
</feature>
<name>A0A9X8UJD9_9FIRM</name>
<protein>
    <submittedName>
        <fullName evidence="9">Multiple sugar transport system permease protein</fullName>
    </submittedName>
</protein>
<dbReference type="Proteomes" id="UP000294682">
    <property type="component" value="Unassembled WGS sequence"/>
</dbReference>
<keyword evidence="4 7" id="KW-0812">Transmembrane</keyword>
<evidence type="ECO:0000256" key="5">
    <source>
        <dbReference type="ARBA" id="ARBA00022989"/>
    </source>
</evidence>
<dbReference type="EMBL" id="SLUK01000005">
    <property type="protein sequence ID" value="TCL43462.1"/>
    <property type="molecule type" value="Genomic_DNA"/>
</dbReference>
<evidence type="ECO:0000256" key="4">
    <source>
        <dbReference type="ARBA" id="ARBA00022692"/>
    </source>
</evidence>
<keyword evidence="9" id="KW-0762">Sugar transport</keyword>
<evidence type="ECO:0000256" key="1">
    <source>
        <dbReference type="ARBA" id="ARBA00004651"/>
    </source>
</evidence>
<dbReference type="Gene3D" id="1.10.3720.10">
    <property type="entry name" value="MetI-like"/>
    <property type="match status" value="1"/>
</dbReference>
<sequence length="298" mass="32668">MNNIWNRLGFLNAREFCSYLLRSAVILLLALCTLLPLAMMVLTSLKTGSEVSGMGFRLLPASPRFQNYVEVLTGSNWPLYILNSVIVTVLTTVISLVFNLLAGYAFARLRFPLRKPLFYSVLLGLMVPMQVNLVPVFILIKSVPLIGGNNLLGQGGTGAINTLLGIMLPSLAGAFGIFLARQFYLGFPRALDEAAKMDGAGAWRIFASIYLPLSKPLLASLGVIKITTVWNDYLWPLVITYSEGVRTVQLALGLYKDAMVRWELLMAAATIVVLPLAVVFLCAQRFFVEGIVTSGIKE</sequence>
<comment type="subcellular location">
    <subcellularLocation>
        <location evidence="1 7">Cell membrane</location>
        <topology evidence="1 7">Multi-pass membrane protein</topology>
    </subcellularLocation>
</comment>
<keyword evidence="3" id="KW-1003">Cell membrane</keyword>
<evidence type="ECO:0000256" key="3">
    <source>
        <dbReference type="ARBA" id="ARBA00022475"/>
    </source>
</evidence>
<dbReference type="CDD" id="cd06261">
    <property type="entry name" value="TM_PBP2"/>
    <property type="match status" value="1"/>
</dbReference>
<comment type="caution">
    <text evidence="9">The sequence shown here is derived from an EMBL/GenBank/DDBJ whole genome shotgun (WGS) entry which is preliminary data.</text>
</comment>
<dbReference type="GO" id="GO:0005886">
    <property type="term" value="C:plasma membrane"/>
    <property type="evidence" value="ECO:0007669"/>
    <property type="project" value="UniProtKB-SubCell"/>
</dbReference>
<proteinExistence type="inferred from homology"/>
<keyword evidence="10" id="KW-1185">Reference proteome</keyword>
<dbReference type="GO" id="GO:0055085">
    <property type="term" value="P:transmembrane transport"/>
    <property type="evidence" value="ECO:0007669"/>
    <property type="project" value="InterPro"/>
</dbReference>
<feature type="transmembrane region" description="Helical" evidence="7">
    <location>
        <begin position="160"/>
        <end position="180"/>
    </location>
</feature>
<reference evidence="9 10" key="1">
    <citation type="submission" date="2019-03" db="EMBL/GenBank/DDBJ databases">
        <title>Genomic Encyclopedia of Type Strains, Phase IV (KMG-IV): sequencing the most valuable type-strain genomes for metagenomic binning, comparative biology and taxonomic classification.</title>
        <authorList>
            <person name="Goeker M."/>
        </authorList>
    </citation>
    <scope>NUCLEOTIDE SEQUENCE [LARGE SCALE GENOMIC DNA]</scope>
    <source>
        <strain evidence="9 10">DSM 100433</strain>
    </source>
</reference>
<gene>
    <name evidence="9" type="ORF">EDD78_10592</name>
</gene>
<evidence type="ECO:0000256" key="7">
    <source>
        <dbReference type="RuleBase" id="RU363032"/>
    </source>
</evidence>
<evidence type="ECO:0000313" key="9">
    <source>
        <dbReference type="EMBL" id="TCL43462.1"/>
    </source>
</evidence>
<dbReference type="AlphaFoldDB" id="A0A9X8UJD9"/>
<evidence type="ECO:0000313" key="10">
    <source>
        <dbReference type="Proteomes" id="UP000294682"/>
    </source>
</evidence>
<dbReference type="InterPro" id="IPR035906">
    <property type="entry name" value="MetI-like_sf"/>
</dbReference>
<keyword evidence="2 7" id="KW-0813">Transport</keyword>
<dbReference type="PANTHER" id="PTHR43744">
    <property type="entry name" value="ABC TRANSPORTER PERMEASE PROTEIN MG189-RELATED-RELATED"/>
    <property type="match status" value="1"/>
</dbReference>
<dbReference type="PANTHER" id="PTHR43744:SF12">
    <property type="entry name" value="ABC TRANSPORTER PERMEASE PROTEIN MG189-RELATED"/>
    <property type="match status" value="1"/>
</dbReference>
<feature type="transmembrane region" description="Helical" evidence="7">
    <location>
        <begin position="264"/>
        <end position="287"/>
    </location>
</feature>
<comment type="similarity">
    <text evidence="7">Belongs to the binding-protein-dependent transport system permease family.</text>
</comment>
<dbReference type="SUPFAM" id="SSF161098">
    <property type="entry name" value="MetI-like"/>
    <property type="match status" value="1"/>
</dbReference>
<evidence type="ECO:0000259" key="8">
    <source>
        <dbReference type="PROSITE" id="PS50928"/>
    </source>
</evidence>
<accession>A0A9X8UJD9</accession>
<evidence type="ECO:0000256" key="6">
    <source>
        <dbReference type="ARBA" id="ARBA00023136"/>
    </source>
</evidence>
<keyword evidence="5 7" id="KW-1133">Transmembrane helix</keyword>
<organism evidence="9 10">
    <name type="scientific">Harryflintia acetispora</name>
    <dbReference type="NCBI Taxonomy" id="1849041"/>
    <lineage>
        <taxon>Bacteria</taxon>
        <taxon>Bacillati</taxon>
        <taxon>Bacillota</taxon>
        <taxon>Clostridia</taxon>
        <taxon>Eubacteriales</taxon>
        <taxon>Oscillospiraceae</taxon>
        <taxon>Harryflintia</taxon>
    </lineage>
</organism>
<dbReference type="InterPro" id="IPR000515">
    <property type="entry name" value="MetI-like"/>
</dbReference>
<dbReference type="Pfam" id="PF00528">
    <property type="entry name" value="BPD_transp_1"/>
    <property type="match status" value="1"/>
</dbReference>
<feature type="domain" description="ABC transmembrane type-1" evidence="8">
    <location>
        <begin position="81"/>
        <end position="283"/>
    </location>
</feature>
<evidence type="ECO:0000256" key="2">
    <source>
        <dbReference type="ARBA" id="ARBA00022448"/>
    </source>
</evidence>
<dbReference type="PROSITE" id="PS50928">
    <property type="entry name" value="ABC_TM1"/>
    <property type="match status" value="1"/>
</dbReference>